<dbReference type="GO" id="GO:0047238">
    <property type="term" value="F:glucuronosyl-N-acetylgalactosaminyl-proteoglycan 4-beta-N-acetylgalactosaminyltransferase activity"/>
    <property type="evidence" value="ECO:0007669"/>
    <property type="project" value="TreeGrafter"/>
</dbReference>
<evidence type="ECO:0000313" key="11">
    <source>
        <dbReference type="Proteomes" id="UP001153069"/>
    </source>
</evidence>
<comment type="subcellular location">
    <subcellularLocation>
        <location evidence="1">Golgi apparatus membrane</location>
        <topology evidence="1">Single-pass type II membrane protein</topology>
    </subcellularLocation>
</comment>
<evidence type="ECO:0000256" key="6">
    <source>
        <dbReference type="ARBA" id="ARBA00022989"/>
    </source>
</evidence>
<evidence type="ECO:0000256" key="4">
    <source>
        <dbReference type="ARBA" id="ARBA00022692"/>
    </source>
</evidence>
<dbReference type="EMBL" id="CAICTM010001222">
    <property type="protein sequence ID" value="CAB9521712.1"/>
    <property type="molecule type" value="Genomic_DNA"/>
</dbReference>
<sequence>MKTFRLVPLVLAGICGYIHTVINRRFDEIGDLLHAGGKSLLTATAGQAPIPKPPASALQSALDESISGGSTSTSDSLLQGVNHKRMLNIEMLQGPAVDELDQENVEFPWLQPKKGTLQAISPEYDDTLLQYTLNLLPHHLEGSTANKISSDSASAKKDEDPPADDDEDDLLHPKPYEFNQVDIIVPASGQDDRLRLFADRMGVALSNFEMWYETERRPAVLRTLKQEQENELAAVEEGKDVKTGSDFQPNFELKFRVLITRYPADVHETDNDDDFQALHEDLAKRMTLPKEQVVLVRVGFNDEEHPLKFNRAHARNALHENACVEDTCIVTAMDVDMQVLPIFFHRALRSVKPYTKAYFPIVFSEFNPETVQLVQDFLYPSNTKTGDNEPQMLPPFSRHRGLWRDFGYGMYVLTGGDAKRFRFNEEHQGWGHEDNDFYKLVHNSMRVDRQREHGLIHGWHPKNCNVGKDIVTQQQWVDCLNSRDVMEGSILGLLLLPAKKPPNKEDFPGLAKNQKDSKHQHDYEDDLLREMAHERSKSRMFQADLDHSMREMARDGKHDMSDVMLEKMAAAKAGLDSGAIHRKRIQQLKELAHPSDKKTDEGASKQADDNDEEKQAADKEGDKKKDEEKDTSNANDGDANEGGEKEDEDDSEDDEDDKEGGAEDDEDKSKQSVVTGAEEAATRMRRKTLEGRQEEKKRYINKKQRIQ</sequence>
<dbReference type="InterPro" id="IPR029044">
    <property type="entry name" value="Nucleotide-diphossugar_trans"/>
</dbReference>
<reference evidence="10" key="1">
    <citation type="submission" date="2020-06" db="EMBL/GenBank/DDBJ databases">
        <authorList>
            <consortium name="Plant Systems Biology data submission"/>
        </authorList>
    </citation>
    <scope>NUCLEOTIDE SEQUENCE</scope>
    <source>
        <strain evidence="10">D6</strain>
    </source>
</reference>
<keyword evidence="4" id="KW-0812">Transmembrane</keyword>
<feature type="region of interest" description="Disordered" evidence="9">
    <location>
        <begin position="144"/>
        <end position="171"/>
    </location>
</feature>
<keyword evidence="5" id="KW-0735">Signal-anchor</keyword>
<dbReference type="InterPro" id="IPR008428">
    <property type="entry name" value="Chond_GalNAc"/>
</dbReference>
<evidence type="ECO:0000256" key="2">
    <source>
        <dbReference type="ARBA" id="ARBA00009239"/>
    </source>
</evidence>
<feature type="compositionally biased region" description="Low complexity" evidence="9">
    <location>
        <begin position="65"/>
        <end position="76"/>
    </location>
</feature>
<evidence type="ECO:0000313" key="10">
    <source>
        <dbReference type="EMBL" id="CAB9521712.1"/>
    </source>
</evidence>
<dbReference type="InterPro" id="IPR051227">
    <property type="entry name" value="CS_glycosyltransferase"/>
</dbReference>
<keyword evidence="11" id="KW-1185">Reference proteome</keyword>
<name>A0A9N8HQR5_9STRA</name>
<evidence type="ECO:0000256" key="7">
    <source>
        <dbReference type="ARBA" id="ARBA00023034"/>
    </source>
</evidence>
<evidence type="ECO:0000256" key="5">
    <source>
        <dbReference type="ARBA" id="ARBA00022968"/>
    </source>
</evidence>
<keyword evidence="6" id="KW-1133">Transmembrane helix</keyword>
<dbReference type="PANTHER" id="PTHR12369:SF11">
    <property type="entry name" value="HEXOSYLTRANSFERASE"/>
    <property type="match status" value="1"/>
</dbReference>
<keyword evidence="8" id="KW-0472">Membrane</keyword>
<feature type="compositionally biased region" description="Basic and acidic residues" evidence="9">
    <location>
        <begin position="590"/>
        <end position="631"/>
    </location>
</feature>
<dbReference type="Pfam" id="PF05679">
    <property type="entry name" value="CHGN"/>
    <property type="match status" value="1"/>
</dbReference>
<feature type="region of interest" description="Disordered" evidence="9">
    <location>
        <begin position="45"/>
        <end position="77"/>
    </location>
</feature>
<keyword evidence="3" id="KW-0808">Transferase</keyword>
<accession>A0A9N8HQR5</accession>
<dbReference type="SUPFAM" id="SSF53448">
    <property type="entry name" value="Nucleotide-diphospho-sugar transferases"/>
    <property type="match status" value="1"/>
</dbReference>
<dbReference type="GO" id="GO:0032580">
    <property type="term" value="C:Golgi cisterna membrane"/>
    <property type="evidence" value="ECO:0007669"/>
    <property type="project" value="InterPro"/>
</dbReference>
<feature type="region of interest" description="Disordered" evidence="9">
    <location>
        <begin position="589"/>
        <end position="707"/>
    </location>
</feature>
<evidence type="ECO:0000256" key="1">
    <source>
        <dbReference type="ARBA" id="ARBA00004323"/>
    </source>
</evidence>
<dbReference type="GO" id="GO:0000139">
    <property type="term" value="C:Golgi membrane"/>
    <property type="evidence" value="ECO:0007669"/>
    <property type="project" value="UniProtKB-SubCell"/>
</dbReference>
<organism evidence="10 11">
    <name type="scientific">Seminavis robusta</name>
    <dbReference type="NCBI Taxonomy" id="568900"/>
    <lineage>
        <taxon>Eukaryota</taxon>
        <taxon>Sar</taxon>
        <taxon>Stramenopiles</taxon>
        <taxon>Ochrophyta</taxon>
        <taxon>Bacillariophyta</taxon>
        <taxon>Bacillariophyceae</taxon>
        <taxon>Bacillariophycidae</taxon>
        <taxon>Naviculales</taxon>
        <taxon>Naviculaceae</taxon>
        <taxon>Seminavis</taxon>
    </lineage>
</organism>
<dbReference type="OrthoDB" id="431432at2759"/>
<proteinExistence type="inferred from homology"/>
<feature type="region of interest" description="Disordered" evidence="9">
    <location>
        <begin position="502"/>
        <end position="522"/>
    </location>
</feature>
<feature type="compositionally biased region" description="Acidic residues" evidence="9">
    <location>
        <begin position="638"/>
        <end position="666"/>
    </location>
</feature>
<feature type="compositionally biased region" description="Basic and acidic residues" evidence="9">
    <location>
        <begin position="687"/>
        <end position="698"/>
    </location>
</feature>
<gene>
    <name evidence="10" type="ORF">SEMRO_1224_G254010.1</name>
</gene>
<evidence type="ECO:0000256" key="3">
    <source>
        <dbReference type="ARBA" id="ARBA00022679"/>
    </source>
</evidence>
<dbReference type="AlphaFoldDB" id="A0A9N8HQR5"/>
<evidence type="ECO:0000256" key="8">
    <source>
        <dbReference type="ARBA" id="ARBA00023136"/>
    </source>
</evidence>
<comment type="caution">
    <text evidence="10">The sequence shown here is derived from an EMBL/GenBank/DDBJ whole genome shotgun (WGS) entry which is preliminary data.</text>
</comment>
<keyword evidence="7" id="KW-0333">Golgi apparatus</keyword>
<protein>
    <submittedName>
        <fullName evidence="10">Chondroitin sulfate N-acetylgalactosaminyltransferase 2</fullName>
    </submittedName>
</protein>
<dbReference type="Proteomes" id="UP001153069">
    <property type="component" value="Unassembled WGS sequence"/>
</dbReference>
<comment type="similarity">
    <text evidence="2">Belongs to the chondroitin N-acetylgalactosaminyltransferase family.</text>
</comment>
<dbReference type="Gene3D" id="3.90.550.10">
    <property type="entry name" value="Spore Coat Polysaccharide Biosynthesis Protein SpsA, Chain A"/>
    <property type="match status" value="1"/>
</dbReference>
<evidence type="ECO:0000256" key="9">
    <source>
        <dbReference type="SAM" id="MobiDB-lite"/>
    </source>
</evidence>
<dbReference type="PANTHER" id="PTHR12369">
    <property type="entry name" value="CHONDROITIN SYNTHASE"/>
    <property type="match status" value="1"/>
</dbReference>